<feature type="chain" id="PRO_5046273519" evidence="1">
    <location>
        <begin position="23"/>
        <end position="324"/>
    </location>
</feature>
<feature type="signal peptide" evidence="1">
    <location>
        <begin position="1"/>
        <end position="22"/>
    </location>
</feature>
<dbReference type="InterPro" id="IPR000801">
    <property type="entry name" value="Esterase-like"/>
</dbReference>
<dbReference type="InterPro" id="IPR029058">
    <property type="entry name" value="AB_hydrolase_fold"/>
</dbReference>
<gene>
    <name evidence="2" type="ORF">QO002_003988</name>
</gene>
<comment type="caution">
    <text evidence="2">The sequence shown here is derived from an EMBL/GenBank/DDBJ whole genome shotgun (WGS) entry which is preliminary data.</text>
</comment>
<dbReference type="PANTHER" id="PTHR48098">
    <property type="entry name" value="ENTEROCHELIN ESTERASE-RELATED"/>
    <property type="match status" value="1"/>
</dbReference>
<sequence length="324" mass="35664">MHRLKPLLVFLVLLVAPSLSLAGELRDATFKSAALDADLKVNVYIPDGRPPLEGWPVLYLLHGHGGNQNSWRDLGDIRPTLDRMISAHTIKPLVVVMPAAKNSWYVDSGLAGGPGDYETAITTDLRKQIEASLPVRKDRDGRAIAGLSMGGYGALRLAYSHPDLYDSVASLSGAIWHNIPESQFATTPADLKLIHDTMFFHKVNPETILAGIVLPSTGDHFSGSFGTPFNAHIFNDENIFTIVARRVEKGGSLPPTYLTCGDDDGFRLWRGAIALYDMLQANGRTAELRITDGDHVWKLWRTQIVDVLKFIDKQWATGEIVAKQ</sequence>
<evidence type="ECO:0000313" key="2">
    <source>
        <dbReference type="EMBL" id="MDQ0321850.1"/>
    </source>
</evidence>
<reference evidence="2 3" key="1">
    <citation type="submission" date="2023-07" db="EMBL/GenBank/DDBJ databases">
        <title>Genomic Encyclopedia of Type Strains, Phase IV (KMG-IV): sequencing the most valuable type-strain genomes for metagenomic binning, comparative biology and taxonomic classification.</title>
        <authorList>
            <person name="Goeker M."/>
        </authorList>
    </citation>
    <scope>NUCLEOTIDE SEQUENCE [LARGE SCALE GENOMIC DNA]</scope>
    <source>
        <strain evidence="2 3">DSM 1112</strain>
    </source>
</reference>
<dbReference type="EMBL" id="JAUSVF010000001">
    <property type="protein sequence ID" value="MDQ0321850.1"/>
    <property type="molecule type" value="Genomic_DNA"/>
</dbReference>
<dbReference type="Proteomes" id="UP001230207">
    <property type="component" value="Unassembled WGS sequence"/>
</dbReference>
<proteinExistence type="predicted"/>
<dbReference type="SUPFAM" id="SSF53474">
    <property type="entry name" value="alpha/beta-Hydrolases"/>
    <property type="match status" value="1"/>
</dbReference>
<organism evidence="2 3">
    <name type="scientific">Pararhizobium capsulatum DSM 1112</name>
    <dbReference type="NCBI Taxonomy" id="1121113"/>
    <lineage>
        <taxon>Bacteria</taxon>
        <taxon>Pseudomonadati</taxon>
        <taxon>Pseudomonadota</taxon>
        <taxon>Alphaproteobacteria</taxon>
        <taxon>Hyphomicrobiales</taxon>
        <taxon>Rhizobiaceae</taxon>
        <taxon>Rhizobium/Agrobacterium group</taxon>
        <taxon>Pararhizobium</taxon>
    </lineage>
</organism>
<dbReference type="InterPro" id="IPR050583">
    <property type="entry name" value="Mycobacterial_A85_antigen"/>
</dbReference>
<accession>A0ABU0BUB1</accession>
<dbReference type="PANTHER" id="PTHR48098:SF1">
    <property type="entry name" value="DIACYLGLYCEROL ACYLTRANSFERASE_MYCOLYLTRANSFERASE AG85A"/>
    <property type="match status" value="1"/>
</dbReference>
<protein>
    <submittedName>
        <fullName evidence="2">Enterochelin esterase family protein</fullName>
    </submittedName>
</protein>
<dbReference type="RefSeq" id="WP_307232778.1">
    <property type="nucleotide sequence ID" value="NZ_JAUSVF010000001.1"/>
</dbReference>
<keyword evidence="3" id="KW-1185">Reference proteome</keyword>
<evidence type="ECO:0000313" key="3">
    <source>
        <dbReference type="Proteomes" id="UP001230207"/>
    </source>
</evidence>
<name>A0ABU0BUB1_9HYPH</name>
<evidence type="ECO:0000256" key="1">
    <source>
        <dbReference type="SAM" id="SignalP"/>
    </source>
</evidence>
<keyword evidence="1" id="KW-0732">Signal</keyword>
<dbReference type="Pfam" id="PF00756">
    <property type="entry name" value="Esterase"/>
    <property type="match status" value="1"/>
</dbReference>
<dbReference type="Gene3D" id="3.40.50.1820">
    <property type="entry name" value="alpha/beta hydrolase"/>
    <property type="match status" value="1"/>
</dbReference>